<organism evidence="2 3">
    <name type="scientific">Steinernema carpocapsae</name>
    <name type="common">Entomopathogenic nematode</name>
    <dbReference type="NCBI Taxonomy" id="34508"/>
    <lineage>
        <taxon>Eukaryota</taxon>
        <taxon>Metazoa</taxon>
        <taxon>Ecdysozoa</taxon>
        <taxon>Nematoda</taxon>
        <taxon>Chromadorea</taxon>
        <taxon>Rhabditida</taxon>
        <taxon>Tylenchina</taxon>
        <taxon>Panagrolaimomorpha</taxon>
        <taxon>Strongyloidoidea</taxon>
        <taxon>Steinernematidae</taxon>
        <taxon>Steinernema</taxon>
    </lineage>
</organism>
<keyword evidence="1" id="KW-0732">Signal</keyword>
<reference evidence="2 3" key="1">
    <citation type="journal article" date="2015" name="Genome Biol.">
        <title>Comparative genomics of Steinernema reveals deeply conserved gene regulatory networks.</title>
        <authorList>
            <person name="Dillman A.R."/>
            <person name="Macchietto M."/>
            <person name="Porter C.F."/>
            <person name="Rogers A."/>
            <person name="Williams B."/>
            <person name="Antoshechkin I."/>
            <person name="Lee M.M."/>
            <person name="Goodwin Z."/>
            <person name="Lu X."/>
            <person name="Lewis E.E."/>
            <person name="Goodrich-Blair H."/>
            <person name="Stock S.P."/>
            <person name="Adams B.J."/>
            <person name="Sternberg P.W."/>
            <person name="Mortazavi A."/>
        </authorList>
    </citation>
    <scope>NUCLEOTIDE SEQUENCE [LARGE SCALE GENOMIC DNA]</scope>
    <source>
        <strain evidence="2 3">ALL</strain>
    </source>
</reference>
<proteinExistence type="predicted"/>
<evidence type="ECO:0008006" key="4">
    <source>
        <dbReference type="Google" id="ProtNLM"/>
    </source>
</evidence>
<accession>A0A4U5LTA7</accession>
<protein>
    <recommendedName>
        <fullName evidence="4">Secreted protein</fullName>
    </recommendedName>
</protein>
<reference evidence="2 3" key="2">
    <citation type="journal article" date="2019" name="G3 (Bethesda)">
        <title>Hybrid Assembly of the Genome of the Entomopathogenic Nematode Steinernema carpocapsae Identifies the X-Chromosome.</title>
        <authorList>
            <person name="Serra L."/>
            <person name="Macchietto M."/>
            <person name="Macias-Munoz A."/>
            <person name="McGill C.J."/>
            <person name="Rodriguez I.M."/>
            <person name="Rodriguez B."/>
            <person name="Murad R."/>
            <person name="Mortazavi A."/>
        </authorList>
    </citation>
    <scope>NUCLEOTIDE SEQUENCE [LARGE SCALE GENOMIC DNA]</scope>
    <source>
        <strain evidence="2 3">ALL</strain>
    </source>
</reference>
<feature type="chain" id="PRO_5020414039" description="Secreted protein" evidence="1">
    <location>
        <begin position="28"/>
        <end position="164"/>
    </location>
</feature>
<dbReference type="EMBL" id="AZBU02000012">
    <property type="protein sequence ID" value="TKR59293.1"/>
    <property type="molecule type" value="Genomic_DNA"/>
</dbReference>
<evidence type="ECO:0000313" key="3">
    <source>
        <dbReference type="Proteomes" id="UP000298663"/>
    </source>
</evidence>
<name>A0A4U5LTA7_STECR</name>
<evidence type="ECO:0000256" key="1">
    <source>
        <dbReference type="SAM" id="SignalP"/>
    </source>
</evidence>
<gene>
    <name evidence="2" type="ORF">L596_028986</name>
</gene>
<keyword evidence="3" id="KW-1185">Reference proteome</keyword>
<comment type="caution">
    <text evidence="2">The sequence shown here is derived from an EMBL/GenBank/DDBJ whole genome shotgun (WGS) entry which is preliminary data.</text>
</comment>
<feature type="signal peptide" evidence="1">
    <location>
        <begin position="1"/>
        <end position="27"/>
    </location>
</feature>
<dbReference type="Proteomes" id="UP000298663">
    <property type="component" value="Unassembled WGS sequence"/>
</dbReference>
<evidence type="ECO:0000313" key="2">
    <source>
        <dbReference type="EMBL" id="TKR59293.1"/>
    </source>
</evidence>
<dbReference type="AlphaFoldDB" id="A0A4U5LTA7"/>
<sequence length="164" mass="17386">MSSFEPLSSKMALKLLTFLALLVSASAQFFGRLPCVGFNCGRSPLGPCFGVACPPPPVFLSPPTPAPCLCGVLGCPPLPPPPPPWSSFALLRPSSRLPLLLPASESRVILRRFRLASSRLRAISSAGLRGSLTSSSLHSLLWTFHASDGRTLLLTSSEALKSFV</sequence>